<accession>A0ABV1R5L0</accession>
<keyword evidence="2" id="KW-1185">Reference proteome</keyword>
<gene>
    <name evidence="1" type="ORF">ABS770_17200</name>
</gene>
<organism evidence="1 2">
    <name type="scientific">Methylobacterium brachiatum</name>
    <dbReference type="NCBI Taxonomy" id="269660"/>
    <lineage>
        <taxon>Bacteria</taxon>
        <taxon>Pseudomonadati</taxon>
        <taxon>Pseudomonadota</taxon>
        <taxon>Alphaproteobacteria</taxon>
        <taxon>Hyphomicrobiales</taxon>
        <taxon>Methylobacteriaceae</taxon>
        <taxon>Methylobacterium</taxon>
    </lineage>
</organism>
<name>A0ABV1R5L0_9HYPH</name>
<reference evidence="1" key="1">
    <citation type="submission" date="2024-06" db="EMBL/GenBank/DDBJ databases">
        <authorList>
            <person name="Campbell A.G."/>
        </authorList>
    </citation>
    <scope>NUCLEOTIDE SEQUENCE</scope>
    <source>
        <strain evidence="1">EM17</strain>
    </source>
</reference>
<sequence length="317" mass="36672">MPNDPTSSEPESVTVGDAAEEHFYLRSSVLAASKSLPIKKDMFDEIAGAHNFYSDVILIEEKYDTVVENYYEFERELIEIAARHMLFDISDESFFNQTSLINRRLLNLLAAVRMYNDHTKRQIIRLFGRKSSLLKAVLKKSDQIKQSNAGYFFLDHIRNFLQHAGYALDGFSVGSSSRHVDGNFISFHDLRAKFSMAEILDDPRTDKSIRERMPEIENMDAKDLIRSGIDGVSEFHQHLRDNIDEHLASRKDIIVSALSLFEACELNSTNESPVLVREVNHKPVFHRHISHAILRRFESYRKKNRQLRRLSSQRIIS</sequence>
<dbReference type="EMBL" id="JBELQD010000019">
    <property type="protein sequence ID" value="MER2290006.1"/>
    <property type="molecule type" value="Genomic_DNA"/>
</dbReference>
<proteinExistence type="predicted"/>
<dbReference type="RefSeq" id="WP_350379370.1">
    <property type="nucleotide sequence ID" value="NZ_JBELQD010000019.1"/>
</dbReference>
<evidence type="ECO:0000313" key="1">
    <source>
        <dbReference type="EMBL" id="MER2290006.1"/>
    </source>
</evidence>
<dbReference type="Proteomes" id="UP001432995">
    <property type="component" value="Unassembled WGS sequence"/>
</dbReference>
<comment type="caution">
    <text evidence="1">The sequence shown here is derived from an EMBL/GenBank/DDBJ whole genome shotgun (WGS) entry which is preliminary data.</text>
</comment>
<evidence type="ECO:0000313" key="2">
    <source>
        <dbReference type="Proteomes" id="UP001432995"/>
    </source>
</evidence>
<protein>
    <submittedName>
        <fullName evidence="1">Uncharacterized protein</fullName>
    </submittedName>
</protein>